<dbReference type="InterPro" id="IPR023214">
    <property type="entry name" value="HAD_sf"/>
</dbReference>
<sequence>MVGHPRCAAHYFVDASFVRVEVFHPRSKRDSSMKLLARALVITALLLFSSGSVLAEVLPSWNDGSAKAAIQGFVKRVTDPASKDFVRPEARIAVFDNDGTLWVEQPMYTQLAFALDRLKELAPKHPEWQSNPTLKAAIEGDLKAVAAAGDKGLLELVMVTHAGMTPDEFQKVVTDWLAKAEHPRFKKPYTELVYQPMLELLAYLRENGFTTYIVSGGGIEFMRPWSEKVYGILPAQVVGSSIKTRFKSVDGKPTLVREPALNFIDDGAGKPVGINQHIGQRPIAAFGNSDGDLEMLQWTTAGDGARFGLIVHHTDAEREYAYDRKSAFGHLDRALDAAASQGWTVVDMKSDWKTIFPPAK</sequence>
<dbReference type="InterPro" id="IPR050582">
    <property type="entry name" value="HAD-like_SerB"/>
</dbReference>
<evidence type="ECO:0000313" key="2">
    <source>
        <dbReference type="EMBL" id="ABS68174.1"/>
    </source>
</evidence>
<dbReference type="KEGG" id="xau:Xaut_2938"/>
<dbReference type="HOGENOM" id="CLU_052514_0_0_5"/>
<dbReference type="InterPro" id="IPR036412">
    <property type="entry name" value="HAD-like_sf"/>
</dbReference>
<keyword evidence="3" id="KW-1185">Reference proteome</keyword>
<dbReference type="PhylomeDB" id="A7IJI1"/>
<dbReference type="AlphaFoldDB" id="A7IJI1"/>
<name>A7IJI1_XANP2</name>
<dbReference type="eggNOG" id="COG0560">
    <property type="taxonomic scope" value="Bacteria"/>
</dbReference>
<feature type="transmembrane region" description="Helical" evidence="1">
    <location>
        <begin position="35"/>
        <end position="55"/>
    </location>
</feature>
<evidence type="ECO:0000256" key="1">
    <source>
        <dbReference type="SAM" id="Phobius"/>
    </source>
</evidence>
<dbReference type="STRING" id="78245.Xaut_2938"/>
<dbReference type="Proteomes" id="UP000002417">
    <property type="component" value="Chromosome"/>
</dbReference>
<dbReference type="PANTHER" id="PTHR43344">
    <property type="entry name" value="PHOSPHOSERINE PHOSPHATASE"/>
    <property type="match status" value="1"/>
</dbReference>
<protein>
    <submittedName>
        <fullName evidence="2">NapD-like protein</fullName>
    </submittedName>
</protein>
<keyword evidence="1" id="KW-0472">Membrane</keyword>
<dbReference type="EMBL" id="CP000781">
    <property type="protein sequence ID" value="ABS68174.1"/>
    <property type="molecule type" value="Genomic_DNA"/>
</dbReference>
<dbReference type="SUPFAM" id="SSF56784">
    <property type="entry name" value="HAD-like"/>
    <property type="match status" value="1"/>
</dbReference>
<dbReference type="Gene3D" id="3.40.50.1000">
    <property type="entry name" value="HAD superfamily/HAD-like"/>
    <property type="match status" value="1"/>
</dbReference>
<dbReference type="Pfam" id="PF12710">
    <property type="entry name" value="HAD"/>
    <property type="match status" value="1"/>
</dbReference>
<keyword evidence="1" id="KW-0812">Transmembrane</keyword>
<proteinExistence type="predicted"/>
<evidence type="ECO:0000313" key="3">
    <source>
        <dbReference type="Proteomes" id="UP000002417"/>
    </source>
</evidence>
<gene>
    <name evidence="2" type="ordered locus">Xaut_2938</name>
</gene>
<organism evidence="2 3">
    <name type="scientific">Xanthobacter autotrophicus (strain ATCC BAA-1158 / Py2)</name>
    <dbReference type="NCBI Taxonomy" id="78245"/>
    <lineage>
        <taxon>Bacteria</taxon>
        <taxon>Pseudomonadati</taxon>
        <taxon>Pseudomonadota</taxon>
        <taxon>Alphaproteobacteria</taxon>
        <taxon>Hyphomicrobiales</taxon>
        <taxon>Xanthobacteraceae</taxon>
        <taxon>Xanthobacter</taxon>
    </lineage>
</organism>
<accession>A7IJI1</accession>
<keyword evidence="1" id="KW-1133">Transmembrane helix</keyword>
<reference evidence="2 3" key="1">
    <citation type="submission" date="2007-07" db="EMBL/GenBank/DDBJ databases">
        <title>Complete sequence of chromosome of Xanthobacter autotrophicus Py2.</title>
        <authorList>
            <consortium name="US DOE Joint Genome Institute"/>
            <person name="Copeland A."/>
            <person name="Lucas S."/>
            <person name="Lapidus A."/>
            <person name="Barry K."/>
            <person name="Glavina del Rio T."/>
            <person name="Hammon N."/>
            <person name="Israni S."/>
            <person name="Dalin E."/>
            <person name="Tice H."/>
            <person name="Pitluck S."/>
            <person name="Sims D."/>
            <person name="Brettin T."/>
            <person name="Bruce D."/>
            <person name="Detter J.C."/>
            <person name="Han C."/>
            <person name="Tapia R."/>
            <person name="Brainard J."/>
            <person name="Schmutz J."/>
            <person name="Larimer F."/>
            <person name="Land M."/>
            <person name="Hauser L."/>
            <person name="Kyrpides N."/>
            <person name="Kim E."/>
            <person name="Ensigns S.A."/>
            <person name="Richardson P."/>
        </authorList>
    </citation>
    <scope>NUCLEOTIDE SEQUENCE [LARGE SCALE GENOMIC DNA]</scope>
    <source>
        <strain evidence="3">ATCC BAA-1158 / Py2</strain>
    </source>
</reference>